<evidence type="ECO:0000313" key="9">
    <source>
        <dbReference type="EMBL" id="QCD40925.1"/>
    </source>
</evidence>
<gene>
    <name evidence="9" type="primary">trkA</name>
    <name evidence="9" type="ORF">E7747_00540</name>
</gene>
<sequence length="444" mass="48719">MKIIIAGDGETGTHLANTLSVENQDIVLMGTDREHLSELDAVSNFITFEGSPMSVTNLMQCGVDNADLFVAVTPDETVNLISCELAKDCGARKCAARVDNPEFDSDKVKRMFRDRGIDMTIFPEKLAAAEIAGFIDHNWVSEWSKFNKGELFVVGVRMESGGELCGKYLSEVPNTPRMFHVSAIKRGNEIIIPRGSDRLLEGDTIYFSVLPQNLDLLPALCGKKVTHVKRIMISGAGRVTEHLLELIESKYDITVIDPDKERCRIIASRFPKTVVINATANDVVTLKEEGIDGCNMFLALTGSSEKNIVSCMVAREHKVAKTLARIEELQYVPEAKSLSIDKIINKKLLNAGRILSLLLDANANTTQSFAFDNAEIACMTAPAGSKIVSRPIYQLSLPRELTIGGVIRNGEGMLVEGRTQILPGDNVVVFFVTGALGKVERLFR</sequence>
<dbReference type="PANTHER" id="PTHR43833">
    <property type="entry name" value="POTASSIUM CHANNEL PROTEIN 2-RELATED-RELATED"/>
    <property type="match status" value="1"/>
</dbReference>
<dbReference type="PRINTS" id="PR00335">
    <property type="entry name" value="KUPTAKETRKA"/>
</dbReference>
<name>A0A4P7W0H8_9BACT</name>
<dbReference type="SUPFAM" id="SSF51735">
    <property type="entry name" value="NAD(P)-binding Rossmann-fold domains"/>
    <property type="match status" value="2"/>
</dbReference>
<feature type="domain" description="RCK N-terminal" evidence="7">
    <location>
        <begin position="228"/>
        <end position="344"/>
    </location>
</feature>
<dbReference type="NCBIfam" id="NF007039">
    <property type="entry name" value="PRK09496.3-2"/>
    <property type="match status" value="1"/>
</dbReference>
<dbReference type="InterPro" id="IPR036291">
    <property type="entry name" value="NAD(P)-bd_dom_sf"/>
</dbReference>
<dbReference type="Pfam" id="PF02080">
    <property type="entry name" value="TrkA_C"/>
    <property type="match status" value="2"/>
</dbReference>
<dbReference type="AlphaFoldDB" id="A0A4P7W0H8"/>
<dbReference type="InterPro" id="IPR050721">
    <property type="entry name" value="Trk_Ktr_HKT_K-transport"/>
</dbReference>
<evidence type="ECO:0000313" key="10">
    <source>
        <dbReference type="Proteomes" id="UP000297149"/>
    </source>
</evidence>
<dbReference type="InterPro" id="IPR006036">
    <property type="entry name" value="K_uptake_TrkA"/>
</dbReference>
<accession>A0A4P7W0H8</accession>
<dbReference type="Proteomes" id="UP000297149">
    <property type="component" value="Chromosome"/>
</dbReference>
<evidence type="ECO:0000259" key="8">
    <source>
        <dbReference type="PROSITE" id="PS51202"/>
    </source>
</evidence>
<protein>
    <recommendedName>
        <fullName evidence="1">Trk system potassium uptake protein TrkA</fullName>
    </recommendedName>
</protein>
<dbReference type="GO" id="GO:0005886">
    <property type="term" value="C:plasma membrane"/>
    <property type="evidence" value="ECO:0007669"/>
    <property type="project" value="InterPro"/>
</dbReference>
<dbReference type="KEGG" id="ddb:E7747_00540"/>
<proteinExistence type="predicted"/>
<dbReference type="Pfam" id="PF02254">
    <property type="entry name" value="TrkA_N"/>
    <property type="match status" value="2"/>
</dbReference>
<evidence type="ECO:0000256" key="6">
    <source>
        <dbReference type="ARBA" id="ARBA00023065"/>
    </source>
</evidence>
<dbReference type="PROSITE" id="PS51201">
    <property type="entry name" value="RCK_N"/>
    <property type="match status" value="2"/>
</dbReference>
<keyword evidence="3" id="KW-0633">Potassium transport</keyword>
<organism evidence="9 10">
    <name type="scientific">Duncaniella dubosii</name>
    <dbReference type="NCBI Taxonomy" id="2518971"/>
    <lineage>
        <taxon>Bacteria</taxon>
        <taxon>Pseudomonadati</taxon>
        <taxon>Bacteroidota</taxon>
        <taxon>Bacteroidia</taxon>
        <taxon>Bacteroidales</taxon>
        <taxon>Muribaculaceae</taxon>
        <taxon>Duncaniella</taxon>
    </lineage>
</organism>
<dbReference type="EMBL" id="CP039396">
    <property type="protein sequence ID" value="QCD40925.1"/>
    <property type="molecule type" value="Genomic_DNA"/>
</dbReference>
<keyword evidence="5" id="KW-0520">NAD</keyword>
<dbReference type="RefSeq" id="WP_136413400.1">
    <property type="nucleotide sequence ID" value="NZ_CP039396.1"/>
</dbReference>
<dbReference type="InterPro" id="IPR003148">
    <property type="entry name" value="RCK_N"/>
</dbReference>
<keyword evidence="2" id="KW-0813">Transport</keyword>
<keyword evidence="10" id="KW-1185">Reference proteome</keyword>
<evidence type="ECO:0000256" key="3">
    <source>
        <dbReference type="ARBA" id="ARBA00022538"/>
    </source>
</evidence>
<feature type="domain" description="RCK N-terminal" evidence="7">
    <location>
        <begin position="1"/>
        <end position="133"/>
    </location>
</feature>
<dbReference type="InterPro" id="IPR006037">
    <property type="entry name" value="RCK_C"/>
</dbReference>
<feature type="domain" description="RCK C-terminal" evidence="8">
    <location>
        <begin position="364"/>
        <end position="444"/>
    </location>
</feature>
<dbReference type="SUPFAM" id="SSF116726">
    <property type="entry name" value="TrkA C-terminal domain-like"/>
    <property type="match status" value="2"/>
</dbReference>
<feature type="domain" description="RCK C-terminal" evidence="8">
    <location>
        <begin position="141"/>
        <end position="223"/>
    </location>
</feature>
<reference evidence="10" key="1">
    <citation type="submission" date="2019-02" db="EMBL/GenBank/DDBJ databases">
        <title>Isolation and identification of novel species under the genus Muribaculum.</title>
        <authorList>
            <person name="Miyake S."/>
            <person name="Ding Y."/>
            <person name="Low A."/>
            <person name="Soh M."/>
            <person name="Seedorf H."/>
        </authorList>
    </citation>
    <scope>NUCLEOTIDE SEQUENCE [LARGE SCALE GENOMIC DNA]</scope>
    <source>
        <strain evidence="10">H5</strain>
    </source>
</reference>
<evidence type="ECO:0000256" key="5">
    <source>
        <dbReference type="ARBA" id="ARBA00023027"/>
    </source>
</evidence>
<dbReference type="InterPro" id="IPR036721">
    <property type="entry name" value="RCK_C_sf"/>
</dbReference>
<dbReference type="PANTHER" id="PTHR43833:SF5">
    <property type="entry name" value="TRK SYSTEM POTASSIUM UPTAKE PROTEIN TRKA"/>
    <property type="match status" value="1"/>
</dbReference>
<evidence type="ECO:0000256" key="2">
    <source>
        <dbReference type="ARBA" id="ARBA00022448"/>
    </source>
</evidence>
<dbReference type="PROSITE" id="PS51202">
    <property type="entry name" value="RCK_C"/>
    <property type="match status" value="2"/>
</dbReference>
<dbReference type="GO" id="GO:0015079">
    <property type="term" value="F:potassium ion transmembrane transporter activity"/>
    <property type="evidence" value="ECO:0007669"/>
    <property type="project" value="InterPro"/>
</dbReference>
<dbReference type="Gene3D" id="3.30.70.1450">
    <property type="entry name" value="Regulator of K+ conductance, C-terminal domain"/>
    <property type="match status" value="2"/>
</dbReference>
<evidence type="ECO:0000256" key="1">
    <source>
        <dbReference type="ARBA" id="ARBA00017378"/>
    </source>
</evidence>
<keyword evidence="6" id="KW-0406">Ion transport</keyword>
<evidence type="ECO:0000259" key="7">
    <source>
        <dbReference type="PROSITE" id="PS51201"/>
    </source>
</evidence>
<evidence type="ECO:0000256" key="4">
    <source>
        <dbReference type="ARBA" id="ARBA00022958"/>
    </source>
</evidence>
<keyword evidence="4" id="KW-0630">Potassium</keyword>
<dbReference type="NCBIfam" id="NF007038">
    <property type="entry name" value="PRK09496.2-6"/>
    <property type="match status" value="1"/>
</dbReference>
<dbReference type="Gene3D" id="3.40.50.720">
    <property type="entry name" value="NAD(P)-binding Rossmann-like Domain"/>
    <property type="match status" value="2"/>
</dbReference>